<protein>
    <recommendedName>
        <fullName evidence="2">Fungal-type protein kinase domain-containing protein</fullName>
    </recommendedName>
</protein>
<dbReference type="PROSITE" id="PS00109">
    <property type="entry name" value="PROTEIN_KINASE_TYR"/>
    <property type="match status" value="1"/>
</dbReference>
<gene>
    <name evidence="3" type="ORF">L227DRAFT_655288</name>
</gene>
<dbReference type="InterPro" id="IPR040976">
    <property type="entry name" value="Pkinase_fungal"/>
</dbReference>
<feature type="compositionally biased region" description="Low complexity" evidence="1">
    <location>
        <begin position="748"/>
        <end position="764"/>
    </location>
</feature>
<keyword evidence="4" id="KW-1185">Reference proteome</keyword>
<sequence>MEKKISVVDLDYFLGKYVPPPPGAIKEPTAKLSTLKWDGPLRPEVKEAKAVKAFNSWIAGSYDADNLEQSKSFEAGYKVVVTASGTDPDDKTKQRADLALYPSYAAPEEGEEPNWSAVEVFIECKPESTQDDPFDEDDKEKLFVPQSSGRRRRNLGQIMSYASTIFQSQHRKHQFSVVLFGEMARIIHWDRSGVVTTKKFNYRQEPIKLGRFFWRLCHMSAAQRGHDTTVKEIHTHTVEYELMIHRAEKPIIDEATGIELGKHARLLFAESLKNAKMYYKIKVPDVGGERSFLVGAPHFLSTELAGRGTRGYVAIDCSHPEGPFVYLKDAWRVDHEDIEPEGNVLKYLNDGEKIEGVPTLVCHGDIKDRMGDQVTDSHVVWKMNHPDREECPLKVHRHYRIVVKEVGLSMSCFRNAKELVFLIASCIKAHGRAWKKGVIHRDVSAGNVLICIKEEIVDGRLVQTRTGMLTDWELSKRRNAPDTARQPDRTGTWEFMSVYILNNKDMAPQLPDELEAFVHVLLYYAIRFLPHNCNDVGEFVRSYFRGYVKDGCEYFSGRAKKEAMGMGRIDLAGDKKLVFYCSDVAADNASTPAAHPSSSAVEDEDALKEHPLNQLLDALLQCFKARYALLKLPAGGPPIAAQQLHSPTDAIEAMFAKGYDEDGSIPATVEEVGKSSSAEPNSKSYKKHADKLQSHKTFYELVGSFFLRGYVWPNNDKIQDQLGEDSHPKEEDKSTSALESMTLPTIPTASLITARTRSARTRSLGMPPPTASGSSGKRFNRDHDGDDDEYAPPSAKRTRGQNSGAGSRRGKGRSRP</sequence>
<feature type="compositionally biased region" description="Polar residues" evidence="1">
    <location>
        <begin position="735"/>
        <end position="747"/>
    </location>
</feature>
<evidence type="ECO:0000259" key="2">
    <source>
        <dbReference type="Pfam" id="PF17667"/>
    </source>
</evidence>
<dbReference type="Proteomes" id="UP000313359">
    <property type="component" value="Unassembled WGS sequence"/>
</dbReference>
<dbReference type="EMBL" id="ML122279">
    <property type="protein sequence ID" value="RPD57723.1"/>
    <property type="molecule type" value="Genomic_DNA"/>
</dbReference>
<dbReference type="InterPro" id="IPR011009">
    <property type="entry name" value="Kinase-like_dom_sf"/>
</dbReference>
<name>A0A5C2S2E5_9APHY</name>
<dbReference type="Gene3D" id="1.10.510.10">
    <property type="entry name" value="Transferase(Phosphotransferase) domain 1"/>
    <property type="match status" value="1"/>
</dbReference>
<evidence type="ECO:0000313" key="3">
    <source>
        <dbReference type="EMBL" id="RPD57723.1"/>
    </source>
</evidence>
<dbReference type="GO" id="GO:0004672">
    <property type="term" value="F:protein kinase activity"/>
    <property type="evidence" value="ECO:0007669"/>
    <property type="project" value="InterPro"/>
</dbReference>
<dbReference type="PANTHER" id="PTHR38248">
    <property type="entry name" value="FUNK1 6"/>
    <property type="match status" value="1"/>
</dbReference>
<dbReference type="SUPFAM" id="SSF56112">
    <property type="entry name" value="Protein kinase-like (PK-like)"/>
    <property type="match status" value="1"/>
</dbReference>
<dbReference type="OrthoDB" id="2803809at2759"/>
<feature type="region of interest" description="Disordered" evidence="1">
    <location>
        <begin position="719"/>
        <end position="816"/>
    </location>
</feature>
<reference evidence="3" key="1">
    <citation type="journal article" date="2018" name="Genome Biol. Evol.">
        <title>Genomics and development of Lentinus tigrinus, a white-rot wood-decaying mushroom with dimorphic fruiting bodies.</title>
        <authorList>
            <person name="Wu B."/>
            <person name="Xu Z."/>
            <person name="Knudson A."/>
            <person name="Carlson A."/>
            <person name="Chen N."/>
            <person name="Kovaka S."/>
            <person name="LaButti K."/>
            <person name="Lipzen A."/>
            <person name="Pennachio C."/>
            <person name="Riley R."/>
            <person name="Schakwitz W."/>
            <person name="Umezawa K."/>
            <person name="Ohm R.A."/>
            <person name="Grigoriev I.V."/>
            <person name="Nagy L.G."/>
            <person name="Gibbons J."/>
            <person name="Hibbett D."/>
        </authorList>
    </citation>
    <scope>NUCLEOTIDE SEQUENCE [LARGE SCALE GENOMIC DNA]</scope>
    <source>
        <strain evidence="3">ALCF2SS1-6</strain>
    </source>
</reference>
<dbReference type="AlphaFoldDB" id="A0A5C2S2E5"/>
<feature type="domain" description="Fungal-type protein kinase" evidence="2">
    <location>
        <begin position="150"/>
        <end position="523"/>
    </location>
</feature>
<organism evidence="3 4">
    <name type="scientific">Lentinus tigrinus ALCF2SS1-6</name>
    <dbReference type="NCBI Taxonomy" id="1328759"/>
    <lineage>
        <taxon>Eukaryota</taxon>
        <taxon>Fungi</taxon>
        <taxon>Dikarya</taxon>
        <taxon>Basidiomycota</taxon>
        <taxon>Agaricomycotina</taxon>
        <taxon>Agaricomycetes</taxon>
        <taxon>Polyporales</taxon>
        <taxon>Polyporaceae</taxon>
        <taxon>Lentinus</taxon>
    </lineage>
</organism>
<dbReference type="InterPro" id="IPR008266">
    <property type="entry name" value="Tyr_kinase_AS"/>
</dbReference>
<feature type="compositionally biased region" description="Basic and acidic residues" evidence="1">
    <location>
        <begin position="724"/>
        <end position="734"/>
    </location>
</feature>
<evidence type="ECO:0000313" key="4">
    <source>
        <dbReference type="Proteomes" id="UP000313359"/>
    </source>
</evidence>
<dbReference type="STRING" id="1328759.A0A5C2S2E5"/>
<accession>A0A5C2S2E5</accession>
<evidence type="ECO:0000256" key="1">
    <source>
        <dbReference type="SAM" id="MobiDB-lite"/>
    </source>
</evidence>
<proteinExistence type="predicted"/>
<dbReference type="Pfam" id="PF17667">
    <property type="entry name" value="Pkinase_fungal"/>
    <property type="match status" value="1"/>
</dbReference>
<dbReference type="PANTHER" id="PTHR38248:SF2">
    <property type="entry name" value="FUNK1 11"/>
    <property type="match status" value="1"/>
</dbReference>